<dbReference type="PANTHER" id="PTHR12899">
    <property type="entry name" value="39S RIBOSOMAL PROTEIN L18, MITOCHONDRIAL"/>
    <property type="match status" value="1"/>
</dbReference>
<keyword evidence="3 7" id="KW-0694">RNA-binding</keyword>
<protein>
    <recommendedName>
        <fullName evidence="6 7">Large ribosomal subunit protein uL18</fullName>
    </recommendedName>
</protein>
<comment type="function">
    <text evidence="7">This is one of the proteins that bind and probably mediate the attachment of the 5S RNA into the large ribosomal subunit, where it forms part of the central protuberance.</text>
</comment>
<dbReference type="GO" id="GO:1990904">
    <property type="term" value="C:ribonucleoprotein complex"/>
    <property type="evidence" value="ECO:0007669"/>
    <property type="project" value="UniProtKB-KW"/>
</dbReference>
<sequence>MRKNTAKIKNETKAKEYRRKLSIRKKVVGSAEAPRLCVTKTNKHLRVQAIDDVKSATIFSVQTYGKAKVADHANAEGAKKVGAAVAATLKKNNLSKAVFDRSGKQYTGVIKALADSIRENGIQI</sequence>
<dbReference type="PANTHER" id="PTHR12899:SF3">
    <property type="entry name" value="LARGE RIBOSOMAL SUBUNIT PROTEIN UL18M"/>
    <property type="match status" value="1"/>
</dbReference>
<comment type="similarity">
    <text evidence="1 7">Belongs to the universal ribosomal protein uL18 family.</text>
</comment>
<keyword evidence="2 7" id="KW-0699">rRNA-binding</keyword>
<accession>A0AAX4HPQ1</accession>
<comment type="subunit">
    <text evidence="7">Part of the 50S ribosomal subunit; part of the 5S rRNA/L5/L18/L25 subcomplex. Contacts the 5S and 23S rRNAs.</text>
</comment>
<proteinExistence type="inferred from homology"/>
<dbReference type="Pfam" id="PF00861">
    <property type="entry name" value="Ribosomal_L18p"/>
    <property type="match status" value="1"/>
</dbReference>
<keyword evidence="9" id="KW-1185">Reference proteome</keyword>
<dbReference type="CDD" id="cd00432">
    <property type="entry name" value="Ribosomal_L18_L5e"/>
    <property type="match status" value="1"/>
</dbReference>
<dbReference type="AlphaFoldDB" id="A0AAX4HPQ1"/>
<dbReference type="NCBIfam" id="TIGR00060">
    <property type="entry name" value="L18_bact"/>
    <property type="match status" value="1"/>
</dbReference>
<gene>
    <name evidence="7 8" type="primary">rplR</name>
    <name evidence="8" type="ORF">SOO65_00570</name>
</gene>
<dbReference type="GO" id="GO:0005840">
    <property type="term" value="C:ribosome"/>
    <property type="evidence" value="ECO:0007669"/>
    <property type="project" value="UniProtKB-KW"/>
</dbReference>
<dbReference type="Gene3D" id="3.30.420.100">
    <property type="match status" value="1"/>
</dbReference>
<reference evidence="8 9" key="1">
    <citation type="submission" date="2023-11" db="EMBL/GenBank/DDBJ databases">
        <title>Peredibacter starrii A3.12.</title>
        <authorList>
            <person name="Mitchell R.J."/>
        </authorList>
    </citation>
    <scope>NUCLEOTIDE SEQUENCE [LARGE SCALE GENOMIC DNA]</scope>
    <source>
        <strain evidence="8 9">A3.12</strain>
    </source>
</reference>
<evidence type="ECO:0000256" key="7">
    <source>
        <dbReference type="HAMAP-Rule" id="MF_01337"/>
    </source>
</evidence>
<dbReference type="GO" id="GO:0003735">
    <property type="term" value="F:structural constituent of ribosome"/>
    <property type="evidence" value="ECO:0007669"/>
    <property type="project" value="InterPro"/>
</dbReference>
<keyword evidence="4 7" id="KW-0689">Ribosomal protein</keyword>
<evidence type="ECO:0000256" key="1">
    <source>
        <dbReference type="ARBA" id="ARBA00007116"/>
    </source>
</evidence>
<evidence type="ECO:0000313" key="9">
    <source>
        <dbReference type="Proteomes" id="UP001324634"/>
    </source>
</evidence>
<evidence type="ECO:0000256" key="4">
    <source>
        <dbReference type="ARBA" id="ARBA00022980"/>
    </source>
</evidence>
<evidence type="ECO:0000313" key="8">
    <source>
        <dbReference type="EMBL" id="WPU65239.1"/>
    </source>
</evidence>
<dbReference type="GO" id="GO:0005737">
    <property type="term" value="C:cytoplasm"/>
    <property type="evidence" value="ECO:0007669"/>
    <property type="project" value="UniProtKB-ARBA"/>
</dbReference>
<dbReference type="InterPro" id="IPR004389">
    <property type="entry name" value="Ribosomal_uL18_bac-type"/>
</dbReference>
<dbReference type="InterPro" id="IPR057268">
    <property type="entry name" value="Ribosomal_L18"/>
</dbReference>
<evidence type="ECO:0000256" key="6">
    <source>
        <dbReference type="ARBA" id="ARBA00035197"/>
    </source>
</evidence>
<dbReference type="HAMAP" id="MF_01337_B">
    <property type="entry name" value="Ribosomal_uL18_B"/>
    <property type="match status" value="1"/>
</dbReference>
<dbReference type="InterPro" id="IPR005484">
    <property type="entry name" value="Ribosomal_uL18_bac/plant/anim"/>
</dbReference>
<evidence type="ECO:0000256" key="3">
    <source>
        <dbReference type="ARBA" id="ARBA00022884"/>
    </source>
</evidence>
<dbReference type="RefSeq" id="WP_321395403.1">
    <property type="nucleotide sequence ID" value="NZ_CP139487.1"/>
</dbReference>
<dbReference type="GO" id="GO:0006412">
    <property type="term" value="P:translation"/>
    <property type="evidence" value="ECO:0007669"/>
    <property type="project" value="UniProtKB-UniRule"/>
</dbReference>
<dbReference type="GO" id="GO:0008097">
    <property type="term" value="F:5S rRNA binding"/>
    <property type="evidence" value="ECO:0007669"/>
    <property type="project" value="TreeGrafter"/>
</dbReference>
<dbReference type="SUPFAM" id="SSF53137">
    <property type="entry name" value="Translational machinery components"/>
    <property type="match status" value="1"/>
</dbReference>
<dbReference type="Proteomes" id="UP001324634">
    <property type="component" value="Chromosome"/>
</dbReference>
<evidence type="ECO:0000256" key="5">
    <source>
        <dbReference type="ARBA" id="ARBA00023274"/>
    </source>
</evidence>
<organism evidence="8 9">
    <name type="scientific">Peredibacter starrii</name>
    <dbReference type="NCBI Taxonomy" id="28202"/>
    <lineage>
        <taxon>Bacteria</taxon>
        <taxon>Pseudomonadati</taxon>
        <taxon>Bdellovibrionota</taxon>
        <taxon>Bacteriovoracia</taxon>
        <taxon>Bacteriovoracales</taxon>
        <taxon>Bacteriovoracaceae</taxon>
        <taxon>Peredibacter</taxon>
    </lineage>
</organism>
<dbReference type="EMBL" id="CP139487">
    <property type="protein sequence ID" value="WPU65239.1"/>
    <property type="molecule type" value="Genomic_DNA"/>
</dbReference>
<keyword evidence="5 7" id="KW-0687">Ribonucleoprotein</keyword>
<dbReference type="KEGG" id="psti:SOO65_00570"/>
<evidence type="ECO:0000256" key="2">
    <source>
        <dbReference type="ARBA" id="ARBA00022730"/>
    </source>
</evidence>
<name>A0AAX4HPQ1_9BACT</name>